<comment type="subcellular location">
    <subcellularLocation>
        <location evidence="1">Membrane</location>
        <topology evidence="1">Multi-pass membrane protein</topology>
    </subcellularLocation>
</comment>
<comment type="caution">
    <text evidence="12">The sequence shown here is derived from an EMBL/GenBank/DDBJ whole genome shotgun (WGS) entry which is preliminary data.</text>
</comment>
<feature type="region of interest" description="Disordered" evidence="7">
    <location>
        <begin position="1341"/>
        <end position="1417"/>
    </location>
</feature>
<dbReference type="Pfam" id="PF14703">
    <property type="entry name" value="PHM7_cyt"/>
    <property type="match status" value="1"/>
</dbReference>
<feature type="compositionally biased region" description="Basic residues" evidence="7">
    <location>
        <begin position="1373"/>
        <end position="1397"/>
    </location>
</feature>
<dbReference type="PANTHER" id="PTHR13018">
    <property type="entry name" value="PROBABLE MEMBRANE PROTEIN DUF221-RELATED"/>
    <property type="match status" value="1"/>
</dbReference>
<feature type="region of interest" description="Disordered" evidence="7">
    <location>
        <begin position="939"/>
        <end position="963"/>
    </location>
</feature>
<feature type="domain" description="CSC1/OSCA1-like N-terminal transmembrane" evidence="10">
    <location>
        <begin position="16"/>
        <end position="162"/>
    </location>
</feature>
<feature type="transmembrane region" description="Helical" evidence="8">
    <location>
        <begin position="98"/>
        <end position="121"/>
    </location>
</feature>
<organism evidence="12 13">
    <name type="scientific">Lunasporangiospora selenospora</name>
    <dbReference type="NCBI Taxonomy" id="979761"/>
    <lineage>
        <taxon>Eukaryota</taxon>
        <taxon>Fungi</taxon>
        <taxon>Fungi incertae sedis</taxon>
        <taxon>Mucoromycota</taxon>
        <taxon>Mortierellomycotina</taxon>
        <taxon>Mortierellomycetes</taxon>
        <taxon>Mortierellales</taxon>
        <taxon>Mortierellaceae</taxon>
        <taxon>Lunasporangiospora</taxon>
    </lineage>
</organism>
<reference evidence="12" key="1">
    <citation type="journal article" date="2020" name="Fungal Divers.">
        <title>Resolving the Mortierellaceae phylogeny through synthesis of multi-gene phylogenetics and phylogenomics.</title>
        <authorList>
            <person name="Vandepol N."/>
            <person name="Liber J."/>
            <person name="Desiro A."/>
            <person name="Na H."/>
            <person name="Kennedy M."/>
            <person name="Barry K."/>
            <person name="Grigoriev I.V."/>
            <person name="Miller A.N."/>
            <person name="O'Donnell K."/>
            <person name="Stajich J.E."/>
            <person name="Bonito G."/>
        </authorList>
    </citation>
    <scope>NUCLEOTIDE SEQUENCE</scope>
    <source>
        <strain evidence="12">KOD1015</strain>
    </source>
</reference>
<name>A0A9P6FYQ5_9FUNG</name>
<evidence type="ECO:0000313" key="13">
    <source>
        <dbReference type="Proteomes" id="UP000780801"/>
    </source>
</evidence>
<gene>
    <name evidence="12" type="ORF">BGW38_009093</name>
</gene>
<dbReference type="EMBL" id="JAABOA010000653">
    <property type="protein sequence ID" value="KAF9583591.1"/>
    <property type="molecule type" value="Genomic_DNA"/>
</dbReference>
<feature type="transmembrane region" description="Helical" evidence="8">
    <location>
        <begin position="546"/>
        <end position="567"/>
    </location>
</feature>
<keyword evidence="5 8" id="KW-1133">Transmembrane helix</keyword>
<feature type="transmembrane region" description="Helical" evidence="8">
    <location>
        <begin position="772"/>
        <end position="791"/>
    </location>
</feature>
<keyword evidence="13" id="KW-1185">Reference proteome</keyword>
<dbReference type="InterPro" id="IPR045122">
    <property type="entry name" value="Csc1-like"/>
</dbReference>
<evidence type="ECO:0000313" key="12">
    <source>
        <dbReference type="EMBL" id="KAF9583591.1"/>
    </source>
</evidence>
<evidence type="ECO:0000256" key="3">
    <source>
        <dbReference type="ARBA" id="ARBA00022448"/>
    </source>
</evidence>
<feature type="compositionally biased region" description="Polar residues" evidence="7">
    <location>
        <begin position="1203"/>
        <end position="1218"/>
    </location>
</feature>
<evidence type="ECO:0000259" key="11">
    <source>
        <dbReference type="Pfam" id="PF14703"/>
    </source>
</evidence>
<dbReference type="GO" id="GO:0005886">
    <property type="term" value="C:plasma membrane"/>
    <property type="evidence" value="ECO:0007669"/>
    <property type="project" value="TreeGrafter"/>
</dbReference>
<evidence type="ECO:0000256" key="4">
    <source>
        <dbReference type="ARBA" id="ARBA00022692"/>
    </source>
</evidence>
<accession>A0A9P6FYQ5</accession>
<protein>
    <recommendedName>
        <fullName evidence="14">DUF221-domain-containing protein</fullName>
    </recommendedName>
</protein>
<keyword evidence="4 8" id="KW-0812">Transmembrane</keyword>
<comment type="similarity">
    <text evidence="2">Belongs to the CSC1 (TC 1.A.17) family.</text>
</comment>
<evidence type="ECO:0008006" key="14">
    <source>
        <dbReference type="Google" id="ProtNLM"/>
    </source>
</evidence>
<feature type="compositionally biased region" description="Basic and acidic residues" evidence="7">
    <location>
        <begin position="1163"/>
        <end position="1174"/>
    </location>
</feature>
<dbReference type="GO" id="GO:0005227">
    <property type="term" value="F:calcium-activated cation channel activity"/>
    <property type="evidence" value="ECO:0007669"/>
    <property type="project" value="InterPro"/>
</dbReference>
<dbReference type="Pfam" id="PF02714">
    <property type="entry name" value="RSN1_7TM"/>
    <property type="match status" value="1"/>
</dbReference>
<feature type="domain" description="CSC1/OSCA1-like cytosolic" evidence="11">
    <location>
        <begin position="187"/>
        <end position="481"/>
    </location>
</feature>
<dbReference type="InterPro" id="IPR003864">
    <property type="entry name" value="CSC1/OSCA1-like_7TM"/>
</dbReference>
<keyword evidence="3" id="KW-0813">Transport</keyword>
<evidence type="ECO:0000256" key="6">
    <source>
        <dbReference type="ARBA" id="ARBA00023136"/>
    </source>
</evidence>
<dbReference type="InterPro" id="IPR032880">
    <property type="entry name" value="CSC1/OSCA1-like_N"/>
</dbReference>
<feature type="transmembrane region" description="Helical" evidence="8">
    <location>
        <begin position="693"/>
        <end position="724"/>
    </location>
</feature>
<dbReference type="Proteomes" id="UP000780801">
    <property type="component" value="Unassembled WGS sequence"/>
</dbReference>
<evidence type="ECO:0000259" key="9">
    <source>
        <dbReference type="Pfam" id="PF02714"/>
    </source>
</evidence>
<feature type="transmembrane region" description="Helical" evidence="8">
    <location>
        <begin position="141"/>
        <end position="161"/>
    </location>
</feature>
<feature type="region of interest" description="Disordered" evidence="7">
    <location>
        <begin position="1111"/>
        <end position="1218"/>
    </location>
</feature>
<feature type="domain" description="CSC1/OSCA1-like 7TM region" evidence="9">
    <location>
        <begin position="492"/>
        <end position="764"/>
    </location>
</feature>
<evidence type="ECO:0000256" key="7">
    <source>
        <dbReference type="SAM" id="MobiDB-lite"/>
    </source>
</evidence>
<dbReference type="Pfam" id="PF13967">
    <property type="entry name" value="RSN1_TM"/>
    <property type="match status" value="1"/>
</dbReference>
<keyword evidence="6 8" id="KW-0472">Membrane</keyword>
<feature type="transmembrane region" description="Helical" evidence="8">
    <location>
        <begin position="12"/>
        <end position="34"/>
    </location>
</feature>
<feature type="transmembrane region" description="Helical" evidence="8">
    <location>
        <begin position="618"/>
        <end position="640"/>
    </location>
</feature>
<feature type="transmembrane region" description="Helical" evidence="8">
    <location>
        <begin position="745"/>
        <end position="766"/>
    </location>
</feature>
<feature type="region of interest" description="Disordered" evidence="7">
    <location>
        <begin position="1505"/>
        <end position="1595"/>
    </location>
</feature>
<feature type="compositionally biased region" description="Basic and acidic residues" evidence="7">
    <location>
        <begin position="1582"/>
        <end position="1595"/>
    </location>
</feature>
<proteinExistence type="inferred from homology"/>
<dbReference type="PANTHER" id="PTHR13018:SF5">
    <property type="entry name" value="RE44586P"/>
    <property type="match status" value="1"/>
</dbReference>
<sequence>MSDYSTRYLVPTFNGLVAQIGLSAGVTIVSVGIFEWNRRKKTLQYLYSPRCRLKVNPTPPMSLKFLGWIIPTIMIPEEFYISNVGLDAVMFLRFLRMCLHFCVFNAIFVGVILLPIHYYGGNNLSEVPRMSIANVKDNSDVLWAHVFLTYMVSISWMFLLFKNFWQWMDLRREYTLQRIRQGEIAERSIFVSRLPAHLRSDEALKHYFESLKMGPVESTAVVLHCGRLSRKIDRRESALNMLEKAHIELADEVLDSIKHGLFQVPSALGSNQQSLRQLLERSNAELVPTLQTTDASAAFEKMVQDLFQDKKRYRKVRKSIFAHKRAAYSPPPPPPQLNIPLSALSHHSDIIDIYVHGGEEAEPPGSSLSLAQPLYTIWNALASLDRQTFDQFQPTRPANRFKASGERVKSIDYFVKKYNRLDRKVNELRDGTLRYKSTSFGFVTFKHHLSAQLCAQSKIDSRPQGLSVQLAMEPRDVLWSNLTASFRNRFTRSLFVNLSTWVLIIFWIFPTSSFLLLTSLGALSAKFQFLKPIVEASPLIQSLLQNVLPIVFVNIFLALAPVLILEISKQELPVSHSALEGNVFRRYYHFLIFNILFVFMIGTAILKSIITLIQQPTNIFTLLAESLPAGSTFFIFYIVFNTCTHSLELVQIWAQLVIHGFVTARKLTPTPRSLQRATVPWCFQYYYYYPQNILAMVITFIYSVISPLILFAAIAFFGFALLVFKYQFAYCYVRKYERSGKFFRHVFQYTTDGLIIFQITMVGVLWLKQALVAGFFVIALLGFTIYFKILCGDLFNSRTKFLPLDTGLRTFDNESTCAMNEIPVSMKKKPMAPINSSLVSETSGLRKRHPEKMSKEGGYELVASDHIEVLDKPVVVASGIEYTGLYTEKPLHSTYSQDEELEAELLEDRNEVQDHSAAATPNGDVVSPVNENITSPVAFSDSTGHGLGDIVGSPPPSSESSTREIRLFTVGDDPKDGPQERDSAEEQRINGGFLDEDGFYLDSLGMRNPGMNYGTVASHFDHMPSKMHYQDTTSEFETYIHPALLKPLNRKLWLPRNPLYEHWDLDDTVEIEFALNSSATSNKLEFRVQEREEDLFFQNPHLAMGEYPPFHAQVQPQPRRGTVSSSGIEGGNSPPSNWAGCLSDSPTSTVPPIPFPGIGSVWERVDGRTSREELMAEGGSGSPAHGPSYSSASGESHRDPTSPVLSHATSPSLSHSASIKSMQLLSPASPRTGFQAMQQHNLYFPADDMGSPLTGQTRFKRSSSMPPAPQLMGDLAGVGTSCGSPLGQTATSPFLTVRSPRQTSPMSPVYASQNNVTMPGHTSPSLNQSPKVGFVHGGSGTANTHLPTRSSTLGGPISHRHTVSYGQGNSIHHPPHHLQHHPSYHHHHHQHYQHHLVQHPYHTHGPGHGSHFSTFNTNSQSPVIGAVGVNAGAATAGGASMGGVMTNTTTVTSTTPTIRRNQTARGRAGAFFNMIFGDPEEDLDVLDEDEKKARFGYETGGMWATRRGSVDHHDDDDDDEDDDDEEMGMGVGGAAPRPAFEGYERAPGGESPMGLEELQLTRTPSHLDLTESNDRGGGARGGMDKGKRVDPSADV</sequence>
<evidence type="ECO:0000256" key="5">
    <source>
        <dbReference type="ARBA" id="ARBA00022989"/>
    </source>
</evidence>
<feature type="compositionally biased region" description="Polar residues" evidence="7">
    <location>
        <begin position="1341"/>
        <end position="1353"/>
    </location>
</feature>
<feature type="transmembrane region" description="Helical" evidence="8">
    <location>
        <begin position="587"/>
        <end position="606"/>
    </location>
</feature>
<dbReference type="OrthoDB" id="1689567at2759"/>
<evidence type="ECO:0000256" key="1">
    <source>
        <dbReference type="ARBA" id="ARBA00004141"/>
    </source>
</evidence>
<feature type="compositionally biased region" description="Acidic residues" evidence="7">
    <location>
        <begin position="1514"/>
        <end position="1527"/>
    </location>
</feature>
<evidence type="ECO:0000256" key="8">
    <source>
        <dbReference type="SAM" id="Phobius"/>
    </source>
</evidence>
<evidence type="ECO:0000256" key="2">
    <source>
        <dbReference type="ARBA" id="ARBA00007779"/>
    </source>
</evidence>
<evidence type="ECO:0000259" key="10">
    <source>
        <dbReference type="Pfam" id="PF13967"/>
    </source>
</evidence>
<dbReference type="InterPro" id="IPR027815">
    <property type="entry name" value="CSC1/OSCA1-like_cyt"/>
</dbReference>